<dbReference type="InterPro" id="IPR003593">
    <property type="entry name" value="AAA+_ATPase"/>
</dbReference>
<dbReference type="PROSITE" id="PS00211">
    <property type="entry name" value="ABC_TRANSPORTER_1"/>
    <property type="match status" value="1"/>
</dbReference>
<dbReference type="SUPFAM" id="SSF50331">
    <property type="entry name" value="MOP-like"/>
    <property type="match status" value="1"/>
</dbReference>
<dbReference type="PROSITE" id="PS50893">
    <property type="entry name" value="ABC_TRANSPORTER_2"/>
    <property type="match status" value="1"/>
</dbReference>
<dbReference type="GO" id="GO:0005524">
    <property type="term" value="F:ATP binding"/>
    <property type="evidence" value="ECO:0007669"/>
    <property type="project" value="UniProtKB-KW"/>
</dbReference>
<comment type="caution">
    <text evidence="15">The sequence shown here is derived from an EMBL/GenBank/DDBJ whole genome shotgun (WGS) entry which is preliminary data.</text>
</comment>
<gene>
    <name evidence="15" type="ORF">DJ69_02255</name>
</gene>
<evidence type="ECO:0000256" key="8">
    <source>
        <dbReference type="ARBA" id="ARBA00050355"/>
    </source>
</evidence>
<dbReference type="InterPro" id="IPR012340">
    <property type="entry name" value="NA-bd_OB-fold"/>
</dbReference>
<dbReference type="OrthoDB" id="18368at2157"/>
<comment type="similarity">
    <text evidence="11">Belongs to the ABC transporter superfamily. Carbohydrate uptake transporter-1 (CUT1) (TC 3.A.1.1) family.</text>
</comment>
<keyword evidence="5 15" id="KW-0067">ATP-binding</keyword>
<keyword evidence="4" id="KW-0547">Nucleotide-binding</keyword>
<evidence type="ECO:0000256" key="3">
    <source>
        <dbReference type="ARBA" id="ARBA00022475"/>
    </source>
</evidence>
<evidence type="ECO:0000256" key="11">
    <source>
        <dbReference type="ARBA" id="ARBA00061029"/>
    </source>
</evidence>
<keyword evidence="2" id="KW-0813">Transport</keyword>
<accession>A0A2G1WMF7</accession>
<dbReference type="InterPro" id="IPR015855">
    <property type="entry name" value="ABC_transpr_MalK-like"/>
</dbReference>
<evidence type="ECO:0000256" key="6">
    <source>
        <dbReference type="ARBA" id="ARBA00022967"/>
    </source>
</evidence>
<evidence type="ECO:0000313" key="16">
    <source>
        <dbReference type="Proteomes" id="UP000222824"/>
    </source>
</evidence>
<dbReference type="InterPro" id="IPR008995">
    <property type="entry name" value="Mo/tungstate-bd_C_term_dom"/>
</dbReference>
<dbReference type="InterPro" id="IPR027417">
    <property type="entry name" value="P-loop_NTPase"/>
</dbReference>
<name>A0A2G1WMF7_9EURY</name>
<comment type="catalytic activity">
    <reaction evidence="8">
        <text>D-xylose(out) + ATP + H2O = D-xylose(in) + ADP + phosphate + H(+)</text>
        <dbReference type="Rhea" id="RHEA:29899"/>
        <dbReference type="ChEBI" id="CHEBI:15377"/>
        <dbReference type="ChEBI" id="CHEBI:15378"/>
        <dbReference type="ChEBI" id="CHEBI:30616"/>
        <dbReference type="ChEBI" id="CHEBI:43474"/>
        <dbReference type="ChEBI" id="CHEBI:53455"/>
        <dbReference type="ChEBI" id="CHEBI:456216"/>
        <dbReference type="EC" id="7.5.2.13"/>
    </reaction>
    <physiologicalReaction direction="left-to-right" evidence="8">
        <dbReference type="Rhea" id="RHEA:29900"/>
    </physiologicalReaction>
</comment>
<comment type="subcellular location">
    <subcellularLocation>
        <location evidence="1">Cell membrane</location>
        <topology evidence="1">Peripheral membrane protein</topology>
    </subcellularLocation>
</comment>
<evidence type="ECO:0000256" key="5">
    <source>
        <dbReference type="ARBA" id="ARBA00022840"/>
    </source>
</evidence>
<evidence type="ECO:0000256" key="10">
    <source>
        <dbReference type="ARBA" id="ARBA00053454"/>
    </source>
</evidence>
<dbReference type="InterPro" id="IPR003439">
    <property type="entry name" value="ABC_transporter-like_ATP-bd"/>
</dbReference>
<evidence type="ECO:0000256" key="7">
    <source>
        <dbReference type="ARBA" id="ARBA00023136"/>
    </source>
</evidence>
<keyword evidence="3" id="KW-1003">Cell membrane</keyword>
<dbReference type="CDD" id="cd03301">
    <property type="entry name" value="ABC_MalK_N"/>
    <property type="match status" value="1"/>
</dbReference>
<evidence type="ECO:0000256" key="4">
    <source>
        <dbReference type="ARBA" id="ARBA00022741"/>
    </source>
</evidence>
<dbReference type="GO" id="GO:0016887">
    <property type="term" value="F:ATP hydrolysis activity"/>
    <property type="evidence" value="ECO:0007669"/>
    <property type="project" value="InterPro"/>
</dbReference>
<evidence type="ECO:0000256" key="1">
    <source>
        <dbReference type="ARBA" id="ARBA00004202"/>
    </source>
</evidence>
<sequence>MKVELTDLTKKFDDLVAVNGVSLTVKDGEFLTLVGPSGCGKSTILRCVTGLEVPTSGRILFDGKDVTDQQPQERGIAMVFQNYALYPHMTARRNMSFALEDESLSKAEIESRISETAEMLGIGDHLDQIPEELSGGQKQRVALGRSLVRNPDIILMDEPLSNLDAKLRIELRAELQKIHQELETTTVYVTHDQEEAMTMSDRIVVLNDGEIQQVSSPEAAYNRPENRFVADFIGSPGMNFMRCRLQGGTIRAGPFSFDLPDAAEGKPTEIGIRPEDISLAEREGGDGTVGEVNVFEHIGPYNIVYLDVEDIGEIVAQIPASQYFDIGQSVSISVRNDRIHLFNETGRTIYNPPLPSDADVETTATSR</sequence>
<keyword evidence="16" id="KW-1185">Reference proteome</keyword>
<dbReference type="Pfam" id="PF00005">
    <property type="entry name" value="ABC_tran"/>
    <property type="match status" value="1"/>
</dbReference>
<dbReference type="SMART" id="SM00382">
    <property type="entry name" value="AAA"/>
    <property type="match status" value="1"/>
</dbReference>
<evidence type="ECO:0000256" key="2">
    <source>
        <dbReference type="ARBA" id="ARBA00022448"/>
    </source>
</evidence>
<dbReference type="PANTHER" id="PTHR43875:SF15">
    <property type="entry name" value="TREHALOSE IMPORT ATP-BINDING PROTEIN SUGC"/>
    <property type="match status" value="1"/>
</dbReference>
<evidence type="ECO:0000313" key="15">
    <source>
        <dbReference type="EMBL" id="PHQ40157.1"/>
    </source>
</evidence>
<evidence type="ECO:0000256" key="13">
    <source>
        <dbReference type="ARBA" id="ARBA00066315"/>
    </source>
</evidence>
<dbReference type="RefSeq" id="WP_099254127.1">
    <property type="nucleotide sequence ID" value="NZ_NHOA01000016.1"/>
</dbReference>
<protein>
    <recommendedName>
        <fullName evidence="13">ABC-type D-xylose/L-arabinose transporter</fullName>
        <ecNumber evidence="13">7.5.2.13</ecNumber>
    </recommendedName>
</protein>
<dbReference type="Pfam" id="PF08402">
    <property type="entry name" value="TOBE_2"/>
    <property type="match status" value="1"/>
</dbReference>
<dbReference type="Proteomes" id="UP000222824">
    <property type="component" value="Unassembled WGS sequence"/>
</dbReference>
<dbReference type="Gene3D" id="2.40.50.140">
    <property type="entry name" value="Nucleic acid-binding proteins"/>
    <property type="match status" value="1"/>
</dbReference>
<organism evidence="15 16">
    <name type="scientific">Halorubrum persicum</name>
    <dbReference type="NCBI Taxonomy" id="1383844"/>
    <lineage>
        <taxon>Archaea</taxon>
        <taxon>Methanobacteriati</taxon>
        <taxon>Methanobacteriota</taxon>
        <taxon>Stenosarchaea group</taxon>
        <taxon>Halobacteria</taxon>
        <taxon>Halobacteriales</taxon>
        <taxon>Haloferacaceae</taxon>
        <taxon>Halorubrum</taxon>
    </lineage>
</organism>
<dbReference type="InterPro" id="IPR013611">
    <property type="entry name" value="Transp-assoc_OB_typ2"/>
</dbReference>
<proteinExistence type="inferred from homology"/>
<comment type="subunit">
    <text evidence="12">The complex is composed of two ATP-binding proteins (XacJ and XacK), two transmembrane proteins (XacH and XacI) and a solute-binding protein (XacG).</text>
</comment>
<dbReference type="InterPro" id="IPR017871">
    <property type="entry name" value="ABC_transporter-like_CS"/>
</dbReference>
<dbReference type="Gene3D" id="3.40.50.300">
    <property type="entry name" value="P-loop containing nucleotide triphosphate hydrolases"/>
    <property type="match status" value="1"/>
</dbReference>
<evidence type="ECO:0000256" key="12">
    <source>
        <dbReference type="ARBA" id="ARBA00065962"/>
    </source>
</evidence>
<keyword evidence="6" id="KW-1278">Translocase</keyword>
<dbReference type="SUPFAM" id="SSF52540">
    <property type="entry name" value="P-loop containing nucleoside triphosphate hydrolases"/>
    <property type="match status" value="1"/>
</dbReference>
<comment type="function">
    <text evidence="10">Part of the ABC transporter complex XacGHIJK involved in the uptake of xylose and arabinose. Responsible for energy coupling to the transport system.</text>
</comment>
<evidence type="ECO:0000259" key="14">
    <source>
        <dbReference type="PROSITE" id="PS50893"/>
    </source>
</evidence>
<dbReference type="Gene3D" id="2.40.50.100">
    <property type="match status" value="1"/>
</dbReference>
<dbReference type="GO" id="GO:0140359">
    <property type="term" value="F:ABC-type transporter activity"/>
    <property type="evidence" value="ECO:0007669"/>
    <property type="project" value="InterPro"/>
</dbReference>
<dbReference type="PANTHER" id="PTHR43875">
    <property type="entry name" value="MALTODEXTRIN IMPORT ATP-BINDING PROTEIN MSMX"/>
    <property type="match status" value="1"/>
</dbReference>
<dbReference type="GO" id="GO:0055052">
    <property type="term" value="C:ATP-binding cassette (ABC) transporter complex, substrate-binding subunit-containing"/>
    <property type="evidence" value="ECO:0007669"/>
    <property type="project" value="TreeGrafter"/>
</dbReference>
<evidence type="ECO:0000256" key="9">
    <source>
        <dbReference type="ARBA" id="ARBA00051890"/>
    </source>
</evidence>
<dbReference type="EC" id="7.5.2.13" evidence="13"/>
<comment type="catalytic activity">
    <reaction evidence="9">
        <text>L-arabinose(out) + ATP + H2O = L-arabinose(in) + ADP + phosphate + H(+)</text>
        <dbReference type="Rhea" id="RHEA:30007"/>
        <dbReference type="ChEBI" id="CHEBI:15377"/>
        <dbReference type="ChEBI" id="CHEBI:15378"/>
        <dbReference type="ChEBI" id="CHEBI:17535"/>
        <dbReference type="ChEBI" id="CHEBI:30616"/>
        <dbReference type="ChEBI" id="CHEBI:43474"/>
        <dbReference type="ChEBI" id="CHEBI:456216"/>
        <dbReference type="EC" id="7.5.2.13"/>
    </reaction>
    <physiologicalReaction direction="left-to-right" evidence="9">
        <dbReference type="Rhea" id="RHEA:30008"/>
    </physiologicalReaction>
</comment>
<keyword evidence="7" id="KW-0472">Membrane</keyword>
<dbReference type="InterPro" id="IPR047641">
    <property type="entry name" value="ABC_transpr_MalK/UgpC-like"/>
</dbReference>
<dbReference type="GO" id="GO:0008643">
    <property type="term" value="P:carbohydrate transport"/>
    <property type="evidence" value="ECO:0007669"/>
    <property type="project" value="InterPro"/>
</dbReference>
<dbReference type="FunFam" id="3.40.50.300:FF:000042">
    <property type="entry name" value="Maltose/maltodextrin ABC transporter, ATP-binding protein"/>
    <property type="match status" value="1"/>
</dbReference>
<feature type="domain" description="ABC transporter" evidence="14">
    <location>
        <begin position="3"/>
        <end position="233"/>
    </location>
</feature>
<dbReference type="AlphaFoldDB" id="A0A2G1WMF7"/>
<reference evidence="15 16" key="1">
    <citation type="journal article" date="2014" name="Front. Microbiol.">
        <title>Population and genomic analysis of the genus Halorubrum.</title>
        <authorList>
            <person name="Fullmer M.S."/>
            <person name="Soucy S.M."/>
            <person name="Swithers K.S."/>
            <person name="Makkay A.M."/>
            <person name="Wheeler R."/>
            <person name="Ventosa A."/>
            <person name="Gogarten J.P."/>
            <person name="Papke R.T."/>
        </authorList>
    </citation>
    <scope>NUCLEOTIDE SEQUENCE [LARGE SCALE GENOMIC DNA]</scope>
    <source>
        <strain evidence="15 16">C49</strain>
    </source>
</reference>
<dbReference type="EMBL" id="NHOA01000016">
    <property type="protein sequence ID" value="PHQ40157.1"/>
    <property type="molecule type" value="Genomic_DNA"/>
</dbReference>